<evidence type="ECO:0000256" key="6">
    <source>
        <dbReference type="ARBA" id="ARBA00022679"/>
    </source>
</evidence>
<keyword evidence="7" id="KW-0479">Metal-binding</keyword>
<keyword evidence="10" id="KW-0067">ATP-binding</keyword>
<keyword evidence="12" id="KW-0324">Glycolysis</keyword>
<feature type="domain" description="Phosphofructokinase" evidence="14">
    <location>
        <begin position="2"/>
        <end position="194"/>
    </location>
</feature>
<dbReference type="PRINTS" id="PR00476">
    <property type="entry name" value="PHFRCTKINASE"/>
</dbReference>
<comment type="subcellular location">
    <subcellularLocation>
        <location evidence="2">Cytoplasm</location>
    </subcellularLocation>
</comment>
<evidence type="ECO:0000256" key="10">
    <source>
        <dbReference type="ARBA" id="ARBA00022840"/>
    </source>
</evidence>
<dbReference type="PANTHER" id="PTHR13697:SF4">
    <property type="entry name" value="ATP-DEPENDENT 6-PHOSPHOFRUCTOKINASE"/>
    <property type="match status" value="1"/>
</dbReference>
<evidence type="ECO:0000256" key="4">
    <source>
        <dbReference type="ARBA" id="ARBA00012055"/>
    </source>
</evidence>
<dbReference type="Gene3D" id="3.40.50.460">
    <property type="entry name" value="Phosphofructokinase domain"/>
    <property type="match status" value="1"/>
</dbReference>
<dbReference type="Gene3D" id="3.40.50.450">
    <property type="match status" value="1"/>
</dbReference>
<evidence type="ECO:0000256" key="12">
    <source>
        <dbReference type="ARBA" id="ARBA00023152"/>
    </source>
</evidence>
<keyword evidence="9" id="KW-0418">Kinase</keyword>
<evidence type="ECO:0000256" key="9">
    <source>
        <dbReference type="ARBA" id="ARBA00022777"/>
    </source>
</evidence>
<evidence type="ECO:0000313" key="15">
    <source>
        <dbReference type="Proteomes" id="UP000694888"/>
    </source>
</evidence>
<dbReference type="PANTHER" id="PTHR13697">
    <property type="entry name" value="PHOSPHOFRUCTOKINASE"/>
    <property type="match status" value="1"/>
</dbReference>
<evidence type="ECO:0000256" key="11">
    <source>
        <dbReference type="ARBA" id="ARBA00022842"/>
    </source>
</evidence>
<evidence type="ECO:0000256" key="1">
    <source>
        <dbReference type="ARBA" id="ARBA00001946"/>
    </source>
</evidence>
<comment type="cofactor">
    <cofactor evidence="1">
        <name>Mg(2+)</name>
        <dbReference type="ChEBI" id="CHEBI:18420"/>
    </cofactor>
</comment>
<evidence type="ECO:0000259" key="14">
    <source>
        <dbReference type="Pfam" id="PF00365"/>
    </source>
</evidence>
<keyword evidence="8" id="KW-0547">Nucleotide-binding</keyword>
<keyword evidence="6" id="KW-0808">Transferase</keyword>
<dbReference type="InterPro" id="IPR035966">
    <property type="entry name" value="PKF_sf"/>
</dbReference>
<gene>
    <name evidence="16" type="primary">LOC106011007</name>
</gene>
<evidence type="ECO:0000256" key="5">
    <source>
        <dbReference type="ARBA" id="ARBA00022490"/>
    </source>
</evidence>
<evidence type="ECO:0000256" key="8">
    <source>
        <dbReference type="ARBA" id="ARBA00022741"/>
    </source>
</evidence>
<protein>
    <recommendedName>
        <fullName evidence="4">6-phosphofructokinase</fullName>
        <ecNumber evidence="4">2.7.1.11</ecNumber>
    </recommendedName>
</protein>
<comment type="catalytic activity">
    <reaction evidence="13">
        <text>beta-D-fructose 6-phosphate + ATP = beta-D-fructose 1,6-bisphosphate + ADP + H(+)</text>
        <dbReference type="Rhea" id="RHEA:16109"/>
        <dbReference type="ChEBI" id="CHEBI:15378"/>
        <dbReference type="ChEBI" id="CHEBI:30616"/>
        <dbReference type="ChEBI" id="CHEBI:32966"/>
        <dbReference type="ChEBI" id="CHEBI:57634"/>
        <dbReference type="ChEBI" id="CHEBI:456216"/>
        <dbReference type="EC" id="2.7.1.11"/>
    </reaction>
</comment>
<accession>A0ABM1AAU6</accession>
<dbReference type="InterPro" id="IPR022953">
    <property type="entry name" value="ATP_PFK"/>
</dbReference>
<evidence type="ECO:0000313" key="16">
    <source>
        <dbReference type="RefSeq" id="XP_012944163.1"/>
    </source>
</evidence>
<keyword evidence="15" id="KW-1185">Reference proteome</keyword>
<dbReference type="Pfam" id="PF00365">
    <property type="entry name" value="PFK"/>
    <property type="match status" value="1"/>
</dbReference>
<dbReference type="InterPro" id="IPR000023">
    <property type="entry name" value="Phosphofructokinase_dom"/>
</dbReference>
<name>A0ABM1AAU6_APLCA</name>
<keyword evidence="5" id="KW-0963">Cytoplasm</keyword>
<comment type="pathway">
    <text evidence="3">Carbohydrate degradation; glycolysis; D-glyceraldehyde 3-phosphate and glycerone phosphate from D-glucose: step 3/4.</text>
</comment>
<keyword evidence="11" id="KW-0460">Magnesium</keyword>
<dbReference type="SUPFAM" id="SSF53784">
    <property type="entry name" value="Phosphofructokinase"/>
    <property type="match status" value="1"/>
</dbReference>
<dbReference type="Proteomes" id="UP000694888">
    <property type="component" value="Unplaced"/>
</dbReference>
<reference evidence="16" key="1">
    <citation type="submission" date="2025-08" db="UniProtKB">
        <authorList>
            <consortium name="RefSeq"/>
        </authorList>
    </citation>
    <scope>IDENTIFICATION</scope>
</reference>
<evidence type="ECO:0000256" key="7">
    <source>
        <dbReference type="ARBA" id="ARBA00022723"/>
    </source>
</evidence>
<sequence>MDFKERWGRLKAAQNLIQHHITNLIAIGGDGSLTGANCFRQEWPSLLKELVDKNLVGKEKQVSCAHLNIVGLVGSIDNDFCGTDLTIGVDSALHRIVDAIDDIMTTAVSHKRAFVLEIMGRMCGFLPLVAGIATEASAIFIPEDPPWGDWKQYICDLLTERLESGEKRRTHIVLVAEGAADRKGNPIKCTDVQKTFIKQISLLAP</sequence>
<dbReference type="RefSeq" id="XP_012944163.1">
    <property type="nucleotide sequence ID" value="XM_013088709.1"/>
</dbReference>
<proteinExistence type="predicted"/>
<evidence type="ECO:0000256" key="3">
    <source>
        <dbReference type="ARBA" id="ARBA00004679"/>
    </source>
</evidence>
<evidence type="ECO:0000256" key="13">
    <source>
        <dbReference type="ARBA" id="ARBA00048070"/>
    </source>
</evidence>
<organism evidence="15 16">
    <name type="scientific">Aplysia californica</name>
    <name type="common">California sea hare</name>
    <dbReference type="NCBI Taxonomy" id="6500"/>
    <lineage>
        <taxon>Eukaryota</taxon>
        <taxon>Metazoa</taxon>
        <taxon>Spiralia</taxon>
        <taxon>Lophotrochozoa</taxon>
        <taxon>Mollusca</taxon>
        <taxon>Gastropoda</taxon>
        <taxon>Heterobranchia</taxon>
        <taxon>Euthyneura</taxon>
        <taxon>Tectipleura</taxon>
        <taxon>Aplysiida</taxon>
        <taxon>Aplysioidea</taxon>
        <taxon>Aplysiidae</taxon>
        <taxon>Aplysia</taxon>
    </lineage>
</organism>
<dbReference type="GeneID" id="106011007"/>
<evidence type="ECO:0000256" key="2">
    <source>
        <dbReference type="ARBA" id="ARBA00004496"/>
    </source>
</evidence>
<dbReference type="EC" id="2.7.1.11" evidence="4"/>